<proteinExistence type="predicted"/>
<feature type="compositionally biased region" description="Low complexity" evidence="1">
    <location>
        <begin position="430"/>
        <end position="453"/>
    </location>
</feature>
<evidence type="ECO:0000313" key="4">
    <source>
        <dbReference type="Proteomes" id="UP000002729"/>
    </source>
</evidence>
<accession>F0YP58</accession>
<dbReference type="SUPFAM" id="SSF53335">
    <property type="entry name" value="S-adenosyl-L-methionine-dependent methyltransferases"/>
    <property type="match status" value="1"/>
</dbReference>
<dbReference type="InterPro" id="IPR029063">
    <property type="entry name" value="SAM-dependent_MTases_sf"/>
</dbReference>
<dbReference type="AlphaFoldDB" id="F0YP58"/>
<dbReference type="RefSeq" id="XP_009042196.1">
    <property type="nucleotide sequence ID" value="XM_009043948.1"/>
</dbReference>
<gene>
    <name evidence="3" type="ORF">AURANDRAFT_68301</name>
</gene>
<feature type="chain" id="PRO_5003261794" description="Methyltransferase domain-containing protein" evidence="2">
    <location>
        <begin position="20"/>
        <end position="562"/>
    </location>
</feature>
<evidence type="ECO:0000313" key="3">
    <source>
        <dbReference type="EMBL" id="EGB03104.1"/>
    </source>
</evidence>
<keyword evidence="4" id="KW-1185">Reference proteome</keyword>
<evidence type="ECO:0000256" key="2">
    <source>
        <dbReference type="SAM" id="SignalP"/>
    </source>
</evidence>
<feature type="compositionally biased region" description="Low complexity" evidence="1">
    <location>
        <begin position="353"/>
        <end position="379"/>
    </location>
</feature>
<evidence type="ECO:0000256" key="1">
    <source>
        <dbReference type="SAM" id="MobiDB-lite"/>
    </source>
</evidence>
<dbReference type="InParanoid" id="F0YP58"/>
<feature type="signal peptide" evidence="2">
    <location>
        <begin position="1"/>
        <end position="19"/>
    </location>
</feature>
<dbReference type="GeneID" id="20226721"/>
<organism evidence="4">
    <name type="scientific">Aureococcus anophagefferens</name>
    <name type="common">Harmful bloom alga</name>
    <dbReference type="NCBI Taxonomy" id="44056"/>
    <lineage>
        <taxon>Eukaryota</taxon>
        <taxon>Sar</taxon>
        <taxon>Stramenopiles</taxon>
        <taxon>Ochrophyta</taxon>
        <taxon>Pelagophyceae</taxon>
        <taxon>Pelagomonadales</taxon>
        <taxon>Pelagomonadaceae</taxon>
        <taxon>Aureococcus</taxon>
    </lineage>
</organism>
<reference evidence="3 4" key="1">
    <citation type="journal article" date="2011" name="Proc. Natl. Acad. Sci. U.S.A.">
        <title>Niche of harmful alga Aureococcus anophagefferens revealed through ecogenomics.</title>
        <authorList>
            <person name="Gobler C.J."/>
            <person name="Berry D.L."/>
            <person name="Dyhrman S.T."/>
            <person name="Wilhelm S.W."/>
            <person name="Salamov A."/>
            <person name="Lobanov A.V."/>
            <person name="Zhang Y."/>
            <person name="Collier J.L."/>
            <person name="Wurch L.L."/>
            <person name="Kustka A.B."/>
            <person name="Dill B.D."/>
            <person name="Shah M."/>
            <person name="VerBerkmoes N.C."/>
            <person name="Kuo A."/>
            <person name="Terry A."/>
            <person name="Pangilinan J."/>
            <person name="Lindquist E.A."/>
            <person name="Lucas S."/>
            <person name="Paulsen I.T."/>
            <person name="Hattenrath-Lehmann T.K."/>
            <person name="Talmage S.C."/>
            <person name="Walker E.A."/>
            <person name="Koch F."/>
            <person name="Burson A.M."/>
            <person name="Marcoval M.A."/>
            <person name="Tang Y.Z."/>
            <person name="Lecleir G.R."/>
            <person name="Coyne K.J."/>
            <person name="Berg G.M."/>
            <person name="Bertrand E.M."/>
            <person name="Saito M.A."/>
            <person name="Gladyshev V.N."/>
            <person name="Grigoriev I.V."/>
        </authorList>
    </citation>
    <scope>NUCLEOTIDE SEQUENCE [LARGE SCALE GENOMIC DNA]</scope>
    <source>
        <strain evidence="4">CCMP 1984</strain>
    </source>
</reference>
<feature type="region of interest" description="Disordered" evidence="1">
    <location>
        <begin position="339"/>
        <end position="469"/>
    </location>
</feature>
<dbReference type="EMBL" id="GL833197">
    <property type="protein sequence ID" value="EGB03104.1"/>
    <property type="molecule type" value="Genomic_DNA"/>
</dbReference>
<keyword evidence="2" id="KW-0732">Signal</keyword>
<dbReference type="Gene3D" id="3.40.50.150">
    <property type="entry name" value="Vaccinia Virus protein VP39"/>
    <property type="match status" value="1"/>
</dbReference>
<protein>
    <recommendedName>
        <fullName evidence="5">Methyltransferase domain-containing protein</fullName>
    </recommendedName>
</protein>
<feature type="non-terminal residue" evidence="3">
    <location>
        <position position="562"/>
    </location>
</feature>
<name>F0YP58_AURAN</name>
<evidence type="ECO:0008006" key="5">
    <source>
        <dbReference type="Google" id="ProtNLM"/>
    </source>
</evidence>
<dbReference type="KEGG" id="aaf:AURANDRAFT_68301"/>
<dbReference type="Proteomes" id="UP000002729">
    <property type="component" value="Unassembled WGS sequence"/>
</dbReference>
<sequence>MRALGAVAALALALPPGAPMIVRIAETEYDVDEAVVFDDHRALPSLLADFRELNVDWPSLGFDGCASADCAAAGLLAELRRRRVTIADDARGLIVKIAAVGEILVPRDARGSPPTEGDVSTALRAWDVDGARDVAAAAAAAAAARPPTTADAALPPWPVDRAAAGEDRPMPGCRAPNVENCRRYVAMQRKFYDPAAQELVSGNHVIHNDAAEYWGMILKPVVRDPRVWRGKRALDVACGGRRNVANLLRLAAWDRVDGCDLVARHVEGALAFVGRDGWDRSKFHAWQSAGAGLAATDGRAPAPVDEYDFVMSTIALQHICVYVHSDDSSEGQIANRFEGLASDDDDSTPDLVSASSSSSAWETASEGAGSLVDGSGSSSDDSEAESPADVGYSADVRPFPPFSLRAPGAPSDDSDRTTLGARTRSWSSMEGSEVSDASAASEASDASAASEASEASDGDDSDASHGGPSRQFYEETQALVCFEFAEEMASSGPFAVDDVAFARCFYDSVTTVVEANRGNWAWVDYPWFALSTPFLACVGSPLWATFDFAERSRRERLARLAL</sequence>